<dbReference type="Proteomes" id="UP000266841">
    <property type="component" value="Unassembled WGS sequence"/>
</dbReference>
<feature type="region of interest" description="Disordered" evidence="6">
    <location>
        <begin position="1"/>
        <end position="28"/>
    </location>
</feature>
<evidence type="ECO:0000256" key="6">
    <source>
        <dbReference type="SAM" id="MobiDB-lite"/>
    </source>
</evidence>
<dbReference type="Pfam" id="PF00535">
    <property type="entry name" value="Glycos_transf_2"/>
    <property type="match status" value="1"/>
</dbReference>
<sequence>MGPKLNRGGSDYFQHTVETPPHRASTPVTALNKTNLPQNNIGGPDSKLPFVVESCLCWSLCLFYCPAVWGYHYVKSLFLSTGWYRGLLRRSINLVHGILGDRFITGISAWPDLTTWIPLVTHSRAEIDRSTAWGRYLALVRVLETRYPETLTQVVGNFPAKHGPRRRSMSLEEIESMEVDADAELLRVLRQDTICRRLASLAMRPFSCDFGTKVGESKTITLLEQFPHNRLLRRIKRLWPMSLELPTLSEAKTYYRRGQSSVLPDAVSINKKHTNVEHYSFRISLVLPAYHEKGGHILKKLSSALEAARDPSEVEVVVVNAGGCSDLDELLSLTDEDHGCGRVSIYSFEGGGGRGPCLNYGATQSTGRILTFCHSDTTLPCDWDKSVVATLEHNGMRDDELSVRSNSCSFSFGIDTSEEGLSMPFDLPLTTSRAYYPPGIKAAVYGANIRAKLFSLPYGDQAMSIHACVFDFLGGFPDQCMMEDYDFVSLLRRRARLVNNGKCREKVSIIRGPPALCSPRRWQKFGVFYVTCMNTYFVHLYAGMQSADELYRLYYSQDPPERKVQESPWEVELKKILD</sequence>
<comment type="caution">
    <text evidence="8">The sequence shown here is derived from an EMBL/GenBank/DDBJ whole genome shotgun (WGS) entry which is preliminary data.</text>
</comment>
<proteinExistence type="predicted"/>
<keyword evidence="4" id="KW-0808">Transferase</keyword>
<evidence type="ECO:0000313" key="9">
    <source>
        <dbReference type="Proteomes" id="UP000266841"/>
    </source>
</evidence>
<dbReference type="eggNOG" id="ENOG502S8BV">
    <property type="taxonomic scope" value="Eukaryota"/>
</dbReference>
<dbReference type="GO" id="GO:0016757">
    <property type="term" value="F:glycosyltransferase activity"/>
    <property type="evidence" value="ECO:0007669"/>
    <property type="project" value="UniProtKB-KW"/>
</dbReference>
<evidence type="ECO:0000256" key="1">
    <source>
        <dbReference type="ARBA" id="ARBA00004236"/>
    </source>
</evidence>
<dbReference type="EMBL" id="AGNL01045440">
    <property type="protein sequence ID" value="EJK48772.1"/>
    <property type="molecule type" value="Genomic_DNA"/>
</dbReference>
<evidence type="ECO:0000313" key="8">
    <source>
        <dbReference type="EMBL" id="EJK48772.1"/>
    </source>
</evidence>
<dbReference type="Gene3D" id="3.90.550.10">
    <property type="entry name" value="Spore Coat Polysaccharide Biosynthesis Protein SpsA, Chain A"/>
    <property type="match status" value="1"/>
</dbReference>
<dbReference type="OrthoDB" id="43878at2759"/>
<dbReference type="PANTHER" id="PTHR43646:SF2">
    <property type="entry name" value="GLYCOSYLTRANSFERASE 2-LIKE DOMAIN-CONTAINING PROTEIN"/>
    <property type="match status" value="1"/>
</dbReference>
<name>K0RQ12_THAOC</name>
<accession>K0RQ12</accession>
<keyword evidence="5" id="KW-0472">Membrane</keyword>
<evidence type="ECO:0000256" key="2">
    <source>
        <dbReference type="ARBA" id="ARBA00022475"/>
    </source>
</evidence>
<keyword evidence="2" id="KW-1003">Cell membrane</keyword>
<evidence type="ECO:0000256" key="5">
    <source>
        <dbReference type="ARBA" id="ARBA00023136"/>
    </source>
</evidence>
<keyword evidence="9" id="KW-1185">Reference proteome</keyword>
<dbReference type="InterPro" id="IPR029044">
    <property type="entry name" value="Nucleotide-diphossugar_trans"/>
</dbReference>
<dbReference type="PANTHER" id="PTHR43646">
    <property type="entry name" value="GLYCOSYLTRANSFERASE"/>
    <property type="match status" value="1"/>
</dbReference>
<dbReference type="AlphaFoldDB" id="K0RQ12"/>
<reference evidence="8 9" key="1">
    <citation type="journal article" date="2012" name="Genome Biol.">
        <title>Genome and low-iron response of an oceanic diatom adapted to chronic iron limitation.</title>
        <authorList>
            <person name="Lommer M."/>
            <person name="Specht M."/>
            <person name="Roy A.S."/>
            <person name="Kraemer L."/>
            <person name="Andreson R."/>
            <person name="Gutowska M.A."/>
            <person name="Wolf J."/>
            <person name="Bergner S.V."/>
            <person name="Schilhabel M.B."/>
            <person name="Klostermeier U.C."/>
            <person name="Beiko R.G."/>
            <person name="Rosenstiel P."/>
            <person name="Hippler M."/>
            <person name="Laroche J."/>
        </authorList>
    </citation>
    <scope>NUCLEOTIDE SEQUENCE [LARGE SCALE GENOMIC DNA]</scope>
    <source>
        <strain evidence="8 9">CCMP1005</strain>
    </source>
</reference>
<evidence type="ECO:0000259" key="7">
    <source>
        <dbReference type="Pfam" id="PF00535"/>
    </source>
</evidence>
<feature type="domain" description="Glycosyltransferase 2-like" evidence="7">
    <location>
        <begin position="284"/>
        <end position="395"/>
    </location>
</feature>
<dbReference type="GO" id="GO:0005886">
    <property type="term" value="C:plasma membrane"/>
    <property type="evidence" value="ECO:0007669"/>
    <property type="project" value="UniProtKB-SubCell"/>
</dbReference>
<protein>
    <recommendedName>
        <fullName evidence="7">Glycosyltransferase 2-like domain-containing protein</fullName>
    </recommendedName>
</protein>
<comment type="subcellular location">
    <subcellularLocation>
        <location evidence="1">Cell membrane</location>
    </subcellularLocation>
</comment>
<dbReference type="InterPro" id="IPR001173">
    <property type="entry name" value="Glyco_trans_2-like"/>
</dbReference>
<dbReference type="OMA" id="PRRWQKF"/>
<evidence type="ECO:0000256" key="4">
    <source>
        <dbReference type="ARBA" id="ARBA00022679"/>
    </source>
</evidence>
<organism evidence="8 9">
    <name type="scientific">Thalassiosira oceanica</name>
    <name type="common">Marine diatom</name>
    <dbReference type="NCBI Taxonomy" id="159749"/>
    <lineage>
        <taxon>Eukaryota</taxon>
        <taxon>Sar</taxon>
        <taxon>Stramenopiles</taxon>
        <taxon>Ochrophyta</taxon>
        <taxon>Bacillariophyta</taxon>
        <taxon>Coscinodiscophyceae</taxon>
        <taxon>Thalassiosirophycidae</taxon>
        <taxon>Thalassiosirales</taxon>
        <taxon>Thalassiosiraceae</taxon>
        <taxon>Thalassiosira</taxon>
    </lineage>
</organism>
<dbReference type="SUPFAM" id="SSF53448">
    <property type="entry name" value="Nucleotide-diphospho-sugar transferases"/>
    <property type="match status" value="1"/>
</dbReference>
<gene>
    <name evidence="8" type="ORF">THAOC_32401</name>
</gene>
<evidence type="ECO:0000256" key="3">
    <source>
        <dbReference type="ARBA" id="ARBA00022676"/>
    </source>
</evidence>
<keyword evidence="3" id="KW-0328">Glycosyltransferase</keyword>